<evidence type="ECO:0000313" key="6">
    <source>
        <dbReference type="EMBL" id="KAJ7781082.1"/>
    </source>
</evidence>
<comment type="caution">
    <text evidence="6">The sequence shown here is derived from an EMBL/GenBank/DDBJ whole genome shotgun (WGS) entry which is preliminary data.</text>
</comment>
<dbReference type="InterPro" id="IPR036870">
    <property type="entry name" value="Ribosomal_bS18_sf"/>
</dbReference>
<gene>
    <name evidence="6" type="ORF">B0H16DRAFT_1497021</name>
</gene>
<dbReference type="AlphaFoldDB" id="A0AAD7NZ36"/>
<evidence type="ECO:0000256" key="2">
    <source>
        <dbReference type="ARBA" id="ARBA00022980"/>
    </source>
</evidence>
<evidence type="ECO:0000256" key="4">
    <source>
        <dbReference type="ARBA" id="ARBA00035264"/>
    </source>
</evidence>
<dbReference type="Pfam" id="PF01084">
    <property type="entry name" value="Ribosomal_S18"/>
    <property type="match status" value="1"/>
</dbReference>
<proteinExistence type="inferred from homology"/>
<sequence>MSLLRLCARLRPPRAATLSSTAALRNDKKDPLNPTEGLDDLAVVLTQQAELTPTSPAPPPRENNRQTQQYIPFTANSFIRPYDLTLEARTFREKPRARASAVGLSALEARGKDVFSQLGVDPLRFASHPAVLSPYLSEMGKIIPRRLTHLTSKSQRRIGKAIRRAKMMGVIPLHSRISRKDDKYNMK</sequence>
<comment type="similarity">
    <text evidence="1 5">Belongs to the bacterial ribosomal protein bS18 family.</text>
</comment>
<dbReference type="PANTHER" id="PTHR13479:SF40">
    <property type="entry name" value="SMALL RIBOSOMAL SUBUNIT PROTEIN BS18M"/>
    <property type="match status" value="1"/>
</dbReference>
<evidence type="ECO:0000256" key="5">
    <source>
        <dbReference type="RuleBase" id="RU003910"/>
    </source>
</evidence>
<reference evidence="6" key="1">
    <citation type="submission" date="2023-03" db="EMBL/GenBank/DDBJ databases">
        <title>Massive genome expansion in bonnet fungi (Mycena s.s.) driven by repeated elements and novel gene families across ecological guilds.</title>
        <authorList>
            <consortium name="Lawrence Berkeley National Laboratory"/>
            <person name="Harder C.B."/>
            <person name="Miyauchi S."/>
            <person name="Viragh M."/>
            <person name="Kuo A."/>
            <person name="Thoen E."/>
            <person name="Andreopoulos B."/>
            <person name="Lu D."/>
            <person name="Skrede I."/>
            <person name="Drula E."/>
            <person name="Henrissat B."/>
            <person name="Morin E."/>
            <person name="Kohler A."/>
            <person name="Barry K."/>
            <person name="LaButti K."/>
            <person name="Morin E."/>
            <person name="Salamov A."/>
            <person name="Lipzen A."/>
            <person name="Mereny Z."/>
            <person name="Hegedus B."/>
            <person name="Baldrian P."/>
            <person name="Stursova M."/>
            <person name="Weitz H."/>
            <person name="Taylor A."/>
            <person name="Grigoriev I.V."/>
            <person name="Nagy L.G."/>
            <person name="Martin F."/>
            <person name="Kauserud H."/>
        </authorList>
    </citation>
    <scope>NUCLEOTIDE SEQUENCE</scope>
    <source>
        <strain evidence="6">CBHHK182m</strain>
    </source>
</reference>
<evidence type="ECO:0000313" key="7">
    <source>
        <dbReference type="Proteomes" id="UP001215598"/>
    </source>
</evidence>
<evidence type="ECO:0000256" key="1">
    <source>
        <dbReference type="ARBA" id="ARBA00005589"/>
    </source>
</evidence>
<keyword evidence="3 5" id="KW-0687">Ribonucleoprotein</keyword>
<protein>
    <recommendedName>
        <fullName evidence="4">Small ribosomal subunit protein bS18m</fullName>
    </recommendedName>
</protein>
<dbReference type="EMBL" id="JARKIB010000004">
    <property type="protein sequence ID" value="KAJ7781082.1"/>
    <property type="molecule type" value="Genomic_DNA"/>
</dbReference>
<name>A0AAD7NZ36_9AGAR</name>
<dbReference type="Gene3D" id="4.10.640.10">
    <property type="entry name" value="Ribosomal protein S18"/>
    <property type="match status" value="1"/>
</dbReference>
<dbReference type="InterPro" id="IPR001648">
    <property type="entry name" value="Ribosomal_bS18"/>
</dbReference>
<dbReference type="GO" id="GO:0070181">
    <property type="term" value="F:small ribosomal subunit rRNA binding"/>
    <property type="evidence" value="ECO:0007669"/>
    <property type="project" value="TreeGrafter"/>
</dbReference>
<dbReference type="PRINTS" id="PR00974">
    <property type="entry name" value="RIBOSOMALS18"/>
</dbReference>
<keyword evidence="7" id="KW-1185">Reference proteome</keyword>
<dbReference type="GO" id="GO:0032543">
    <property type="term" value="P:mitochondrial translation"/>
    <property type="evidence" value="ECO:0007669"/>
    <property type="project" value="TreeGrafter"/>
</dbReference>
<dbReference type="GO" id="GO:0003735">
    <property type="term" value="F:structural constituent of ribosome"/>
    <property type="evidence" value="ECO:0007669"/>
    <property type="project" value="InterPro"/>
</dbReference>
<dbReference type="Proteomes" id="UP001215598">
    <property type="component" value="Unassembled WGS sequence"/>
</dbReference>
<dbReference type="GO" id="GO:0005763">
    <property type="term" value="C:mitochondrial small ribosomal subunit"/>
    <property type="evidence" value="ECO:0007669"/>
    <property type="project" value="TreeGrafter"/>
</dbReference>
<accession>A0AAD7NZ36</accession>
<dbReference type="PANTHER" id="PTHR13479">
    <property type="entry name" value="30S RIBOSOMAL PROTEIN S18"/>
    <property type="match status" value="1"/>
</dbReference>
<dbReference type="NCBIfam" id="TIGR00165">
    <property type="entry name" value="S18"/>
    <property type="match status" value="1"/>
</dbReference>
<keyword evidence="2 5" id="KW-0689">Ribosomal protein</keyword>
<organism evidence="6 7">
    <name type="scientific">Mycena metata</name>
    <dbReference type="NCBI Taxonomy" id="1033252"/>
    <lineage>
        <taxon>Eukaryota</taxon>
        <taxon>Fungi</taxon>
        <taxon>Dikarya</taxon>
        <taxon>Basidiomycota</taxon>
        <taxon>Agaricomycotina</taxon>
        <taxon>Agaricomycetes</taxon>
        <taxon>Agaricomycetidae</taxon>
        <taxon>Agaricales</taxon>
        <taxon>Marasmiineae</taxon>
        <taxon>Mycenaceae</taxon>
        <taxon>Mycena</taxon>
    </lineage>
</organism>
<dbReference type="SUPFAM" id="SSF46911">
    <property type="entry name" value="Ribosomal protein S18"/>
    <property type="match status" value="1"/>
</dbReference>
<evidence type="ECO:0000256" key="3">
    <source>
        <dbReference type="ARBA" id="ARBA00023274"/>
    </source>
</evidence>